<proteinExistence type="predicted"/>
<feature type="compositionally biased region" description="Low complexity" evidence="1">
    <location>
        <begin position="350"/>
        <end position="368"/>
    </location>
</feature>
<feature type="region of interest" description="Disordered" evidence="1">
    <location>
        <begin position="336"/>
        <end position="368"/>
    </location>
</feature>
<dbReference type="Pfam" id="PF12733">
    <property type="entry name" value="Cadherin-like"/>
    <property type="match status" value="1"/>
</dbReference>
<dbReference type="AlphaFoldDB" id="A0A6J7EMA4"/>
<dbReference type="InterPro" id="IPR025883">
    <property type="entry name" value="Cadherin-like_domain"/>
</dbReference>
<evidence type="ECO:0000256" key="1">
    <source>
        <dbReference type="SAM" id="MobiDB-lite"/>
    </source>
</evidence>
<evidence type="ECO:0000259" key="3">
    <source>
        <dbReference type="Pfam" id="PF12733"/>
    </source>
</evidence>
<organism evidence="4">
    <name type="scientific">freshwater metagenome</name>
    <dbReference type="NCBI Taxonomy" id="449393"/>
    <lineage>
        <taxon>unclassified sequences</taxon>
        <taxon>metagenomes</taxon>
        <taxon>ecological metagenomes</taxon>
    </lineage>
</organism>
<sequence length="658" mass="69775">MISQVPVKRGQNTIIITHTAPDTTQTAYTINVRRAGQWTGFDIRTPGVTMTPAFTPSIHEYTLTDVPYSVSSITHIVTHSYEEPGHLSCNRCDWWQYSSRGEQTMGLTPGANRIEWVYSSGETTETYYINVNRASAFDTSTLSSLTLSNSTLDEGGGALYLYGGSMIPGSDATSGLTATFTTGTATWVNGTNSGSLTSGVISQVPVKRGQNTIIITHTAPDTTQTAYTINVRRAGQWTGFDIRTPGVTMTPAFTPSVHYYTMTDVPYSVSSLTHIVTHSLEEAGHLSCNRCDWWQYSSRGEQTMGLTPGANCIEWVYSSGETTETYYFAINRNSPGSPPTSNCVEPPPTTTTTTTTTTLPPETTTTTEPETIVPTITTTSIPRTTTTVVRTTTTVPRTTTTVVDVVPSSGSGTSDSGINALIPTVETVPPSVTTPPIVSDTPNTTAAPATTSAPTTTTEPKQIAEVTTTTPINVDVNAPEVPQVEVGSAVATINGKTVNVKLVIKGNTITFTIGGISGELDGSSQDGSAIQLDADGNLVLMPGDAVSLNLAGFGSDTPEEVWMFSIPVKVKDLMADAEGKSDGSFLTPQGIDAGSHRIVVKGRSPENDEVIIAVGVTVIVEGSSSLTSKLVLPMTVTVVVLFIVALTIRLRRRSKLAV</sequence>
<feature type="transmembrane region" description="Helical" evidence="2">
    <location>
        <begin position="630"/>
        <end position="648"/>
    </location>
</feature>
<keyword evidence="2" id="KW-0472">Membrane</keyword>
<evidence type="ECO:0000313" key="4">
    <source>
        <dbReference type="EMBL" id="CAB4882364.1"/>
    </source>
</evidence>
<dbReference type="EMBL" id="CAFBLJ010000146">
    <property type="protein sequence ID" value="CAB4882364.1"/>
    <property type="molecule type" value="Genomic_DNA"/>
</dbReference>
<protein>
    <submittedName>
        <fullName evidence="4">Unannotated protein</fullName>
    </submittedName>
</protein>
<reference evidence="4" key="1">
    <citation type="submission" date="2020-05" db="EMBL/GenBank/DDBJ databases">
        <authorList>
            <person name="Chiriac C."/>
            <person name="Salcher M."/>
            <person name="Ghai R."/>
            <person name="Kavagutti S V."/>
        </authorList>
    </citation>
    <scope>NUCLEOTIDE SEQUENCE</scope>
</reference>
<accession>A0A6J7EMA4</accession>
<evidence type="ECO:0000256" key="2">
    <source>
        <dbReference type="SAM" id="Phobius"/>
    </source>
</evidence>
<feature type="domain" description="Cadherin-like beta-sandwich-like" evidence="3">
    <location>
        <begin position="49"/>
        <end position="133"/>
    </location>
</feature>
<feature type="region of interest" description="Disordered" evidence="1">
    <location>
        <begin position="435"/>
        <end position="460"/>
    </location>
</feature>
<gene>
    <name evidence="4" type="ORF">UFOPK3304_01770</name>
</gene>
<name>A0A6J7EMA4_9ZZZZ</name>
<keyword evidence="2" id="KW-1133">Transmembrane helix</keyword>
<keyword evidence="2" id="KW-0812">Transmembrane</keyword>